<dbReference type="EMBL" id="HBHI01026147">
    <property type="protein sequence ID" value="CAD9694159.1"/>
    <property type="molecule type" value="Transcribed_RNA"/>
</dbReference>
<name>A0A7S2SA63_9STRA</name>
<dbReference type="InterPro" id="IPR029063">
    <property type="entry name" value="SAM-dependent_MTases_sf"/>
</dbReference>
<sequence length="376" mass="42108">MTSLNRDRSDDGLPCWMISNSSSVWKLLMAFFMGGFLFHSFGSNSTTVILTDERSASLRSHNKVPPFSSLVNHQQEAVEIVTTNSNSNSNTMIDSNTVIDSNSNVDSNVDSKSNGNVKNKMYEFVDNPNRVNPDVNSDCPFVPPSKNSLDWGGWEYNLEFIKTHHIATSPVMARWMVGFMKEKGMKSLLDVGCGVGQFKVALEQEGATFVGDNVKKNGVNVVVNNNNGDLEYMGMDGGSNIMQLEGVIAPVGGNDKHRVPHLCWVDASVPFDLLRKFDLVYSNEVAEHIPRKGEQYYLDNLVLHLNDNGYLLLGWARIGQGGFHHVNERDATYAIEQVEKRGMVFDNELTENFRAQFVTGSGWKKNSFFFQKRKPQ</sequence>
<protein>
    <submittedName>
        <fullName evidence="1">Uncharacterized protein</fullName>
    </submittedName>
</protein>
<dbReference type="SUPFAM" id="SSF53335">
    <property type="entry name" value="S-adenosyl-L-methionine-dependent methyltransferases"/>
    <property type="match status" value="1"/>
</dbReference>
<dbReference type="Pfam" id="PF13489">
    <property type="entry name" value="Methyltransf_23"/>
    <property type="match status" value="1"/>
</dbReference>
<organism evidence="1">
    <name type="scientific">Eucampia antarctica</name>
    <dbReference type="NCBI Taxonomy" id="49252"/>
    <lineage>
        <taxon>Eukaryota</taxon>
        <taxon>Sar</taxon>
        <taxon>Stramenopiles</taxon>
        <taxon>Ochrophyta</taxon>
        <taxon>Bacillariophyta</taxon>
        <taxon>Mediophyceae</taxon>
        <taxon>Biddulphiophycidae</taxon>
        <taxon>Hemiaulales</taxon>
        <taxon>Hemiaulaceae</taxon>
        <taxon>Eucampia</taxon>
    </lineage>
</organism>
<dbReference type="AlphaFoldDB" id="A0A7S2SA63"/>
<reference evidence="1" key="1">
    <citation type="submission" date="2021-01" db="EMBL/GenBank/DDBJ databases">
        <authorList>
            <person name="Corre E."/>
            <person name="Pelletier E."/>
            <person name="Niang G."/>
            <person name="Scheremetjew M."/>
            <person name="Finn R."/>
            <person name="Kale V."/>
            <person name="Holt S."/>
            <person name="Cochrane G."/>
            <person name="Meng A."/>
            <person name="Brown T."/>
            <person name="Cohen L."/>
        </authorList>
    </citation>
    <scope>NUCLEOTIDE SEQUENCE</scope>
    <source>
        <strain evidence="1">CCMP1452</strain>
    </source>
</reference>
<proteinExistence type="predicted"/>
<dbReference type="Gene3D" id="3.40.50.150">
    <property type="entry name" value="Vaccinia Virus protein VP39"/>
    <property type="match status" value="1"/>
</dbReference>
<accession>A0A7S2SA63</accession>
<evidence type="ECO:0000313" key="1">
    <source>
        <dbReference type="EMBL" id="CAD9694159.1"/>
    </source>
</evidence>
<gene>
    <name evidence="1" type="ORF">EANT1437_LOCUS13388</name>
</gene>